<dbReference type="Gene3D" id="3.40.50.300">
    <property type="entry name" value="P-loop containing nucleotide triphosphate hydrolases"/>
    <property type="match status" value="3"/>
</dbReference>
<gene>
    <name evidence="7" type="ORF">HU830_04125</name>
</gene>
<dbReference type="InterPro" id="IPR000212">
    <property type="entry name" value="DNA_helicase_UvrD/REP"/>
</dbReference>
<dbReference type="NCBIfam" id="NF041464">
    <property type="entry name" value="HelD_BACSU"/>
    <property type="match status" value="1"/>
</dbReference>
<keyword evidence="1 5" id="KW-0547">Nucleotide-binding</keyword>
<dbReference type="GO" id="GO:0016787">
    <property type="term" value="F:hydrolase activity"/>
    <property type="evidence" value="ECO:0007669"/>
    <property type="project" value="UniProtKB-UniRule"/>
</dbReference>
<evidence type="ECO:0000256" key="1">
    <source>
        <dbReference type="ARBA" id="ARBA00022741"/>
    </source>
</evidence>
<keyword evidence="3 5" id="KW-0347">Helicase</keyword>
<keyword evidence="4 5" id="KW-0067">ATP-binding</keyword>
<dbReference type="Pfam" id="PF00580">
    <property type="entry name" value="UvrD-helicase"/>
    <property type="match status" value="1"/>
</dbReference>
<protein>
    <submittedName>
        <fullName evidence="7">AAA family ATPase</fullName>
    </submittedName>
</protein>
<dbReference type="GO" id="GO:0043138">
    <property type="term" value="F:3'-5' DNA helicase activity"/>
    <property type="evidence" value="ECO:0007669"/>
    <property type="project" value="TreeGrafter"/>
</dbReference>
<dbReference type="Pfam" id="PF13538">
    <property type="entry name" value="UvrD_C_2"/>
    <property type="match status" value="1"/>
</dbReference>
<proteinExistence type="predicted"/>
<feature type="domain" description="UvrD-like helicase ATP-binding" evidence="6">
    <location>
        <begin position="210"/>
        <end position="596"/>
    </location>
</feature>
<accession>A0A850R1Y1</accession>
<organism evidence="7 8">
    <name type="scientific">Bombilactobacillus apium</name>
    <dbReference type="NCBI Taxonomy" id="2675299"/>
    <lineage>
        <taxon>Bacteria</taxon>
        <taxon>Bacillati</taxon>
        <taxon>Bacillota</taxon>
        <taxon>Bacilli</taxon>
        <taxon>Lactobacillales</taxon>
        <taxon>Lactobacillaceae</taxon>
        <taxon>Bombilactobacillus</taxon>
    </lineage>
</organism>
<dbReference type="EMBL" id="JABZEC010000003">
    <property type="protein sequence ID" value="NVY96360.1"/>
    <property type="molecule type" value="Genomic_DNA"/>
</dbReference>
<evidence type="ECO:0000256" key="3">
    <source>
        <dbReference type="ARBA" id="ARBA00022806"/>
    </source>
</evidence>
<dbReference type="PANTHER" id="PTHR11070:SF17">
    <property type="entry name" value="DNA HELICASE IV"/>
    <property type="match status" value="1"/>
</dbReference>
<sequence>MSSFPNESRAAEQTRVDHVETMIQQQLITTAQNLSKAQQERRKVEVNFSSNTRANYIETDDIIETNATLQQQKQLLAGATTNEDILTTKEKELHLLAGSPYFGRIDIQEDGEPDTLYIGMASLNDHDQNFWVYDWRSPIAAIYYNGTLGRVQYTTPVGPQTVELQRKRQFSIQAGKIKNMFDTNETIGDNILKSVLGQASSPQMHNIVATIQQAQNQIIRDVKTKVLIVQGAAGSGKTSTIMQRIAFLLYHSRRQVNADQMLLFSPNNLFSNYIAAVLPSLGEKNLRQVTLQAFLAQRLHGLQVQSLFERFEQEQTPTNPETQALRQFQESLEFVRQLEAFAKKADLTSAFQSLLFEGQVFFSAAEMIAIYQEFPTNLLTTDKLVRLKNTLIRRLQAFLQEEAHQDWVLTAIDDLSERQYAEIINTPKLRAADFNTQQQHLAQALVHQKYYPVYEAIYNNYFYNPYQLYKQFLQEVLYPQPQVWQAMITAYQLAMETHKISLAHATAVLYLQQLLTGTGRQQQIKQLFLDEMQDYSPLQLAYIQHSFPQAKLTLLGDLAQNLYQGSQDQSQLAVLEELFTARKTKVISLQQSYRSTAAITNFAKQLIPQGEQIQAFNRPGVLPTWWQTSSEQLAAWTLHCAQEAREKYETVAVITKTNAQVQELQKLWASQDKVSVLQENDHQIPTGIVLVPIYLAKGLEFDAVIGYAIQAPFYQSKSDQAILYTLATRALHDLQLISAPHKPRWAKELDQKTYQARIAQ</sequence>
<comment type="caution">
    <text evidence="7">The sequence shown here is derived from an EMBL/GenBank/DDBJ whole genome shotgun (WGS) entry which is preliminary data.</text>
</comment>
<dbReference type="PROSITE" id="PS51198">
    <property type="entry name" value="UVRD_HELICASE_ATP_BIND"/>
    <property type="match status" value="1"/>
</dbReference>
<keyword evidence="8" id="KW-1185">Reference proteome</keyword>
<dbReference type="InterPro" id="IPR027417">
    <property type="entry name" value="P-loop_NTPase"/>
</dbReference>
<evidence type="ECO:0000256" key="4">
    <source>
        <dbReference type="ARBA" id="ARBA00022840"/>
    </source>
</evidence>
<evidence type="ECO:0000259" key="6">
    <source>
        <dbReference type="PROSITE" id="PS51198"/>
    </source>
</evidence>
<feature type="binding site" evidence="5">
    <location>
        <begin position="231"/>
        <end position="238"/>
    </location>
    <ligand>
        <name>ATP</name>
        <dbReference type="ChEBI" id="CHEBI:30616"/>
    </ligand>
</feature>
<dbReference type="GO" id="GO:0003677">
    <property type="term" value="F:DNA binding"/>
    <property type="evidence" value="ECO:0007669"/>
    <property type="project" value="InterPro"/>
</dbReference>
<keyword evidence="2 5" id="KW-0378">Hydrolase</keyword>
<dbReference type="GO" id="GO:0005524">
    <property type="term" value="F:ATP binding"/>
    <property type="evidence" value="ECO:0007669"/>
    <property type="project" value="UniProtKB-UniRule"/>
</dbReference>
<reference evidence="7 8" key="1">
    <citation type="submission" date="2020-06" db="EMBL/GenBank/DDBJ databases">
        <authorList>
            <person name="Kang J."/>
        </authorList>
    </citation>
    <scope>NUCLEOTIDE SEQUENCE [LARGE SCALE GENOMIC DNA]</scope>
    <source>
        <strain evidence="7 8">DCY120</strain>
    </source>
</reference>
<dbReference type="RefSeq" id="WP_176942523.1">
    <property type="nucleotide sequence ID" value="NZ_JABZEC010000003.1"/>
</dbReference>
<name>A0A850R1Y1_9LACO</name>
<dbReference type="SUPFAM" id="SSF52540">
    <property type="entry name" value="P-loop containing nucleoside triphosphate hydrolases"/>
    <property type="match status" value="1"/>
</dbReference>
<evidence type="ECO:0000313" key="8">
    <source>
        <dbReference type="Proteomes" id="UP000563523"/>
    </source>
</evidence>
<dbReference type="Proteomes" id="UP000563523">
    <property type="component" value="Unassembled WGS sequence"/>
</dbReference>
<dbReference type="InterPro" id="IPR014016">
    <property type="entry name" value="UvrD-like_ATP-bd"/>
</dbReference>
<dbReference type="InterPro" id="IPR027785">
    <property type="entry name" value="UvrD-like_helicase_C"/>
</dbReference>
<dbReference type="InterPro" id="IPR048228">
    <property type="entry name" value="HelD_bacillota"/>
</dbReference>
<evidence type="ECO:0000256" key="2">
    <source>
        <dbReference type="ARBA" id="ARBA00022801"/>
    </source>
</evidence>
<evidence type="ECO:0000313" key="7">
    <source>
        <dbReference type="EMBL" id="NVY96360.1"/>
    </source>
</evidence>
<evidence type="ECO:0000256" key="5">
    <source>
        <dbReference type="PROSITE-ProRule" id="PRU00560"/>
    </source>
</evidence>
<dbReference type="AlphaFoldDB" id="A0A850R1Y1"/>
<dbReference type="GO" id="GO:0000725">
    <property type="term" value="P:recombinational repair"/>
    <property type="evidence" value="ECO:0007669"/>
    <property type="project" value="TreeGrafter"/>
</dbReference>
<dbReference type="GO" id="GO:0005829">
    <property type="term" value="C:cytosol"/>
    <property type="evidence" value="ECO:0007669"/>
    <property type="project" value="TreeGrafter"/>
</dbReference>
<dbReference type="PANTHER" id="PTHR11070">
    <property type="entry name" value="UVRD / RECB / PCRA DNA HELICASE FAMILY MEMBER"/>
    <property type="match status" value="1"/>
</dbReference>